<sequence length="127" mass="13800">MTGADLDVIIRQTAKQQNKTLMAAVKAQRDRYAGLAAKAKDKTAKDRFKQLAKDATEQGMAAAKRLQMSADNAADSYARSMRKAVEALQIAEAAQAMKAQNAEKDKAPKKAVPAKKTAKKAKKPKKR</sequence>
<evidence type="ECO:0000256" key="1">
    <source>
        <dbReference type="SAM" id="MobiDB-lite"/>
    </source>
</evidence>
<dbReference type="OrthoDB" id="8141546at2"/>
<protein>
    <submittedName>
        <fullName evidence="2">Uncharacterized protein</fullName>
    </submittedName>
</protein>
<accession>A0A161QSG7</accession>
<comment type="caution">
    <text evidence="2">The sequence shown here is derived from an EMBL/GenBank/DDBJ whole genome shotgun (WGS) entry which is preliminary data.</text>
</comment>
<feature type="region of interest" description="Disordered" evidence="1">
    <location>
        <begin position="95"/>
        <end position="127"/>
    </location>
</feature>
<keyword evidence="3" id="KW-1185">Reference proteome</keyword>
<name>A0A161QSG7_9BRAD</name>
<dbReference type="Proteomes" id="UP000076574">
    <property type="component" value="Unassembled WGS sequence"/>
</dbReference>
<organism evidence="2 3">
    <name type="scientific">Tardiphaga robiniae</name>
    <dbReference type="NCBI Taxonomy" id="943830"/>
    <lineage>
        <taxon>Bacteria</taxon>
        <taxon>Pseudomonadati</taxon>
        <taxon>Pseudomonadota</taxon>
        <taxon>Alphaproteobacteria</taxon>
        <taxon>Hyphomicrobiales</taxon>
        <taxon>Nitrobacteraceae</taxon>
        <taxon>Tardiphaga</taxon>
    </lineage>
</organism>
<feature type="compositionally biased region" description="Basic residues" evidence="1">
    <location>
        <begin position="109"/>
        <end position="127"/>
    </location>
</feature>
<reference evidence="2 3" key="1">
    <citation type="submission" date="2016-03" db="EMBL/GenBank/DDBJ databases">
        <title>Microsymbionts genomes from the relict species Vavilovia formosa (Stev.) Fed.</title>
        <authorList>
            <person name="Kopat V."/>
            <person name="Chirak E."/>
            <person name="Kimeklis A."/>
            <person name="Andronov E."/>
        </authorList>
    </citation>
    <scope>NUCLEOTIDE SEQUENCE [LARGE SCALE GENOMIC DNA]</scope>
    <source>
        <strain evidence="2 3">Vaf07</strain>
    </source>
</reference>
<evidence type="ECO:0000313" key="2">
    <source>
        <dbReference type="EMBL" id="KZD24384.1"/>
    </source>
</evidence>
<evidence type="ECO:0000313" key="3">
    <source>
        <dbReference type="Proteomes" id="UP000076574"/>
    </source>
</evidence>
<proteinExistence type="predicted"/>
<dbReference type="EMBL" id="LVYV01000004">
    <property type="protein sequence ID" value="KZD24384.1"/>
    <property type="molecule type" value="Genomic_DNA"/>
</dbReference>
<dbReference type="RefSeq" id="WP_068731082.1">
    <property type="nucleotide sequence ID" value="NZ_LVYV01000004.1"/>
</dbReference>
<gene>
    <name evidence="2" type="ORF">A4A58_23215</name>
</gene>
<dbReference type="AlphaFoldDB" id="A0A161QSG7"/>